<sequence length="442" mass="47621">MSPRSPLVCACMVPPSLGPPRLRVPGPTHGPARPASSCYKTRPRLLPGLLTRRLVLRVAYLTDPVRPCEKRSATYQISVARRRQGLLMALEAVVFAQQDAHGHHLGYGGAPPGSSWESSSAAPASYTLAPWCDDDGLAQAGAGSSGSGGLSDIFEDWDNHHRLAAAASVEDQFEAGSKDQYQSSDAYSTEGNKGKAPAQDQPAVVAGAAAGRRKRRRAKVVKNKEEVECQRRTHIAVERNRRRQMNDYLAGLRSLMPPSYAQRGDQASIVGGAINYVKELEQLLQSLEVQKSVRSSRDGSRSTDPGGRSPFAGFFTFPQYSTIASSAHCSPDSSGVSNACHNVVKPEAGVADIEVTMAEGHASLKVLVRRLPRQLLKLVAGLQQLRVPALHLNVTTLDTMALYSFSLKVEDGSKLGSVEDIAAAVHEILARVQREEEEEAQA</sequence>
<dbReference type="GO" id="GO:0005634">
    <property type="term" value="C:nucleus"/>
    <property type="evidence" value="ECO:0007669"/>
    <property type="project" value="UniProtKB-SubCell"/>
</dbReference>
<proteinExistence type="inferred from homology"/>
<evidence type="ECO:0000313" key="9">
    <source>
        <dbReference type="EMBL" id="KQK23205.2"/>
    </source>
</evidence>
<dbReference type="ExpressionAtlas" id="A0A0Q3HKG6">
    <property type="expression patterns" value="baseline"/>
</dbReference>
<dbReference type="PROSITE" id="PS50888">
    <property type="entry name" value="BHLH"/>
    <property type="match status" value="1"/>
</dbReference>
<reference evidence="9 10" key="1">
    <citation type="journal article" date="2010" name="Nature">
        <title>Genome sequencing and analysis of the model grass Brachypodium distachyon.</title>
        <authorList>
            <consortium name="International Brachypodium Initiative"/>
        </authorList>
    </citation>
    <scope>NUCLEOTIDE SEQUENCE [LARGE SCALE GENOMIC DNA]</scope>
    <source>
        <strain evidence="9 10">Bd21</strain>
    </source>
</reference>
<keyword evidence="3" id="KW-0805">Transcription regulation</keyword>
<dbReference type="AlphaFoldDB" id="A0A0Q3HKG6"/>
<dbReference type="OrthoDB" id="684567at2759"/>
<feature type="compositionally biased region" description="Polar residues" evidence="7">
    <location>
        <begin position="179"/>
        <end position="191"/>
    </location>
</feature>
<dbReference type="PANTHER" id="PTHR11969">
    <property type="entry name" value="MAX DIMERIZATION, MAD"/>
    <property type="match status" value="1"/>
</dbReference>
<evidence type="ECO:0000256" key="7">
    <source>
        <dbReference type="SAM" id="MobiDB-lite"/>
    </source>
</evidence>
<dbReference type="Gramene" id="KQK23205">
    <property type="protein sequence ID" value="KQK23205"/>
    <property type="gene ID" value="BRADI_1g71990v3"/>
</dbReference>
<dbReference type="EnsemblPlants" id="KQK23205">
    <property type="protein sequence ID" value="KQK23205"/>
    <property type="gene ID" value="BRADI_1g71990v3"/>
</dbReference>
<dbReference type="SUPFAM" id="SSF47459">
    <property type="entry name" value="HLH, helix-loop-helix DNA-binding domain"/>
    <property type="match status" value="1"/>
</dbReference>
<dbReference type="STRING" id="15368.A0A0Q3HKG6"/>
<comment type="subcellular location">
    <subcellularLocation>
        <location evidence="1">Nucleus</location>
    </subcellularLocation>
</comment>
<dbReference type="PANTHER" id="PTHR11969:SF73">
    <property type="entry name" value="BHLH TRANSCRIPTION FACTOR"/>
    <property type="match status" value="1"/>
</dbReference>
<keyword evidence="11" id="KW-1185">Reference proteome</keyword>
<dbReference type="GO" id="GO:0006357">
    <property type="term" value="P:regulation of transcription by RNA polymerase II"/>
    <property type="evidence" value="ECO:0000318"/>
    <property type="project" value="GO_Central"/>
</dbReference>
<dbReference type="FunCoup" id="A0A0Q3HKG6">
    <property type="interactions" value="338"/>
</dbReference>
<dbReference type="Pfam" id="PF00010">
    <property type="entry name" value="HLH"/>
    <property type="match status" value="1"/>
</dbReference>
<evidence type="ECO:0000256" key="3">
    <source>
        <dbReference type="ARBA" id="ARBA00023015"/>
    </source>
</evidence>
<keyword evidence="4" id="KW-0238">DNA-binding</keyword>
<dbReference type="InterPro" id="IPR036638">
    <property type="entry name" value="HLH_DNA-bd_sf"/>
</dbReference>
<evidence type="ECO:0000259" key="8">
    <source>
        <dbReference type="PROSITE" id="PS50888"/>
    </source>
</evidence>
<evidence type="ECO:0000256" key="1">
    <source>
        <dbReference type="ARBA" id="ARBA00004123"/>
    </source>
</evidence>
<keyword evidence="6" id="KW-0539">Nucleus</keyword>
<dbReference type="CDD" id="cd11448">
    <property type="entry name" value="bHLH_AtFAMA_like"/>
    <property type="match status" value="1"/>
</dbReference>
<evidence type="ECO:0000313" key="11">
    <source>
        <dbReference type="Proteomes" id="UP000008810"/>
    </source>
</evidence>
<gene>
    <name evidence="9" type="ORF">BRADI_1g71990v3</name>
</gene>
<protein>
    <recommendedName>
        <fullName evidence="8">BHLH domain-containing protein</fullName>
    </recommendedName>
</protein>
<comment type="similarity">
    <text evidence="2">Belongs to the bHLH protein family.</text>
</comment>
<dbReference type="SMART" id="SM00353">
    <property type="entry name" value="HLH"/>
    <property type="match status" value="1"/>
</dbReference>
<dbReference type="EMBL" id="CM000880">
    <property type="protein sequence ID" value="KQK23205.2"/>
    <property type="molecule type" value="Genomic_DNA"/>
</dbReference>
<evidence type="ECO:0000256" key="2">
    <source>
        <dbReference type="ARBA" id="ARBA00005510"/>
    </source>
</evidence>
<feature type="region of interest" description="Disordered" evidence="7">
    <location>
        <begin position="170"/>
        <end position="225"/>
    </location>
</feature>
<feature type="domain" description="BHLH" evidence="8">
    <location>
        <begin position="229"/>
        <end position="280"/>
    </location>
</feature>
<dbReference type="GO" id="GO:0046983">
    <property type="term" value="F:protein dimerization activity"/>
    <property type="evidence" value="ECO:0007669"/>
    <property type="project" value="InterPro"/>
</dbReference>
<accession>A0A0Q3HKG6</accession>
<dbReference type="GO" id="GO:0000981">
    <property type="term" value="F:DNA-binding transcription factor activity, RNA polymerase II-specific"/>
    <property type="evidence" value="ECO:0000318"/>
    <property type="project" value="GO_Central"/>
</dbReference>
<evidence type="ECO:0000256" key="5">
    <source>
        <dbReference type="ARBA" id="ARBA00023163"/>
    </source>
</evidence>
<feature type="compositionally biased region" description="Basic residues" evidence="7">
    <location>
        <begin position="211"/>
        <end position="221"/>
    </location>
</feature>
<dbReference type="Proteomes" id="UP000008810">
    <property type="component" value="Chromosome 1"/>
</dbReference>
<evidence type="ECO:0000256" key="6">
    <source>
        <dbReference type="ARBA" id="ARBA00023242"/>
    </source>
</evidence>
<organism evidence="9">
    <name type="scientific">Brachypodium distachyon</name>
    <name type="common">Purple false brome</name>
    <name type="synonym">Trachynia distachya</name>
    <dbReference type="NCBI Taxonomy" id="15368"/>
    <lineage>
        <taxon>Eukaryota</taxon>
        <taxon>Viridiplantae</taxon>
        <taxon>Streptophyta</taxon>
        <taxon>Embryophyta</taxon>
        <taxon>Tracheophyta</taxon>
        <taxon>Spermatophyta</taxon>
        <taxon>Magnoliopsida</taxon>
        <taxon>Liliopsida</taxon>
        <taxon>Poales</taxon>
        <taxon>Poaceae</taxon>
        <taxon>BOP clade</taxon>
        <taxon>Pooideae</taxon>
        <taxon>Stipodae</taxon>
        <taxon>Brachypodieae</taxon>
        <taxon>Brachypodium</taxon>
    </lineage>
</organism>
<dbReference type="InParanoid" id="A0A0Q3HKG6"/>
<dbReference type="Gene3D" id="4.10.280.10">
    <property type="entry name" value="Helix-loop-helix DNA-binding domain"/>
    <property type="match status" value="1"/>
</dbReference>
<dbReference type="InterPro" id="IPR011598">
    <property type="entry name" value="bHLH_dom"/>
</dbReference>
<keyword evidence="5" id="KW-0804">Transcription</keyword>
<evidence type="ECO:0000256" key="4">
    <source>
        <dbReference type="ARBA" id="ARBA00023125"/>
    </source>
</evidence>
<reference evidence="9" key="2">
    <citation type="submission" date="2017-06" db="EMBL/GenBank/DDBJ databases">
        <title>WGS assembly of Brachypodium distachyon.</title>
        <authorList>
            <consortium name="The International Brachypodium Initiative"/>
            <person name="Lucas S."/>
            <person name="Harmon-Smith M."/>
            <person name="Lail K."/>
            <person name="Tice H."/>
            <person name="Grimwood J."/>
            <person name="Bruce D."/>
            <person name="Barry K."/>
            <person name="Shu S."/>
            <person name="Lindquist E."/>
            <person name="Wang M."/>
            <person name="Pitluck S."/>
            <person name="Vogel J.P."/>
            <person name="Garvin D.F."/>
            <person name="Mockler T.C."/>
            <person name="Schmutz J."/>
            <person name="Rokhsar D."/>
            <person name="Bevan M.W."/>
        </authorList>
    </citation>
    <scope>NUCLEOTIDE SEQUENCE</scope>
    <source>
        <strain evidence="9">Bd21</strain>
    </source>
</reference>
<feature type="region of interest" description="Disordered" evidence="7">
    <location>
        <begin position="291"/>
        <end position="310"/>
    </location>
</feature>
<dbReference type="GO" id="GO:0000978">
    <property type="term" value="F:RNA polymerase II cis-regulatory region sequence-specific DNA binding"/>
    <property type="evidence" value="ECO:0000318"/>
    <property type="project" value="GO_Central"/>
</dbReference>
<evidence type="ECO:0000313" key="10">
    <source>
        <dbReference type="EnsemblPlants" id="KQK23205"/>
    </source>
</evidence>
<reference evidence="10" key="3">
    <citation type="submission" date="2018-08" db="UniProtKB">
        <authorList>
            <consortium name="EnsemblPlants"/>
        </authorList>
    </citation>
    <scope>IDENTIFICATION</scope>
    <source>
        <strain evidence="10">cv. Bd21</strain>
    </source>
</reference>
<name>A0A0Q3HKG6_BRADI</name>